<dbReference type="InterPro" id="IPR036852">
    <property type="entry name" value="Peptidase_S8/S53_dom_sf"/>
</dbReference>
<protein>
    <submittedName>
        <fullName evidence="20">S8 family serine peptidase</fullName>
    </submittedName>
</protein>
<dbReference type="Proteomes" id="UP000317770">
    <property type="component" value="Unassembled WGS sequence"/>
</dbReference>
<dbReference type="Pfam" id="PF00082">
    <property type="entry name" value="Peptidase_S8"/>
    <property type="match status" value="1"/>
</dbReference>
<dbReference type="InterPro" id="IPR050131">
    <property type="entry name" value="Peptidase_S8_subtilisin-like"/>
</dbReference>
<name>A0A8B5Y1H9_9BACI</name>
<keyword evidence="5" id="KW-0964">Secreted</keyword>
<evidence type="ECO:0000259" key="19">
    <source>
        <dbReference type="Pfam" id="PF06280"/>
    </source>
</evidence>
<feature type="domain" description="PA" evidence="17">
    <location>
        <begin position="436"/>
        <end position="515"/>
    </location>
</feature>
<reference evidence="20 21" key="1">
    <citation type="submission" date="2019-07" db="EMBL/GenBank/DDBJ databases">
        <title>Genome assembly of Bacillus simplex strain GGC-P6A.</title>
        <authorList>
            <person name="Jennings M.E."/>
            <person name="Barton H.A."/>
        </authorList>
    </citation>
    <scope>NUCLEOTIDE SEQUENCE [LARGE SCALE GENOMIC DNA]</scope>
    <source>
        <strain evidence="20 21">GGC-P6A</strain>
    </source>
</reference>
<keyword evidence="6 13" id="KW-0645">Protease</keyword>
<proteinExistence type="inferred from homology"/>
<dbReference type="Gene3D" id="3.50.30.30">
    <property type="match status" value="1"/>
</dbReference>
<evidence type="ECO:0000259" key="16">
    <source>
        <dbReference type="Pfam" id="PF00082"/>
    </source>
</evidence>
<keyword evidence="9 13" id="KW-0378">Hydrolase</keyword>
<dbReference type="InterPro" id="IPR046450">
    <property type="entry name" value="PA_dom_sf"/>
</dbReference>
<evidence type="ECO:0000256" key="3">
    <source>
        <dbReference type="ARBA" id="ARBA00011073"/>
    </source>
</evidence>
<evidence type="ECO:0000256" key="13">
    <source>
        <dbReference type="PROSITE-ProRule" id="PRU01240"/>
    </source>
</evidence>
<dbReference type="PROSITE" id="PS00138">
    <property type="entry name" value="SUBTILASE_SER"/>
    <property type="match status" value="1"/>
</dbReference>
<feature type="active site" description="Charge relay system" evidence="12 13">
    <location>
        <position position="585"/>
    </location>
</feature>
<evidence type="ECO:0000256" key="2">
    <source>
        <dbReference type="ARBA" id="ARBA00004613"/>
    </source>
</evidence>
<dbReference type="InterPro" id="IPR000209">
    <property type="entry name" value="Peptidase_S8/S53_dom"/>
</dbReference>
<evidence type="ECO:0000256" key="10">
    <source>
        <dbReference type="ARBA" id="ARBA00022825"/>
    </source>
</evidence>
<evidence type="ECO:0000313" key="20">
    <source>
        <dbReference type="EMBL" id="TVX81993.1"/>
    </source>
</evidence>
<evidence type="ECO:0000256" key="15">
    <source>
        <dbReference type="SAM" id="SignalP"/>
    </source>
</evidence>
<evidence type="ECO:0000256" key="8">
    <source>
        <dbReference type="ARBA" id="ARBA00022737"/>
    </source>
</evidence>
<dbReference type="InterPro" id="IPR034216">
    <property type="entry name" value="C5a_Peptidase"/>
</dbReference>
<feature type="chain" id="PRO_5039576836" evidence="15">
    <location>
        <begin position="23"/>
        <end position="1245"/>
    </location>
</feature>
<dbReference type="InterPro" id="IPR023827">
    <property type="entry name" value="Peptidase_S8_Asp-AS"/>
</dbReference>
<feature type="domain" description="C5a peptidase/Subtilisin-like protease SBT2-like Fn3-like" evidence="19">
    <location>
        <begin position="676"/>
        <end position="807"/>
    </location>
</feature>
<keyword evidence="4" id="KW-0134">Cell wall</keyword>
<keyword evidence="11" id="KW-0106">Calcium</keyword>
<dbReference type="PANTHER" id="PTHR43806">
    <property type="entry name" value="PEPTIDASE S8"/>
    <property type="match status" value="1"/>
</dbReference>
<dbReference type="PANTHER" id="PTHR43806:SF11">
    <property type="entry name" value="CEREVISIN-RELATED"/>
    <property type="match status" value="1"/>
</dbReference>
<comment type="caution">
    <text evidence="20">The sequence shown here is derived from an EMBL/GenBank/DDBJ whole genome shotgun (WGS) entry which is preliminary data.</text>
</comment>
<comment type="cofactor">
    <cofactor evidence="1">
        <name>Ca(2+)</name>
        <dbReference type="ChEBI" id="CHEBI:29108"/>
    </cofactor>
</comment>
<feature type="domain" description="Peptidase S8/S53" evidence="16">
    <location>
        <begin position="185"/>
        <end position="635"/>
    </location>
</feature>
<evidence type="ECO:0000256" key="4">
    <source>
        <dbReference type="ARBA" id="ARBA00022512"/>
    </source>
</evidence>
<evidence type="ECO:0000256" key="11">
    <source>
        <dbReference type="ARBA" id="ARBA00022837"/>
    </source>
</evidence>
<dbReference type="InterPro" id="IPR003137">
    <property type="entry name" value="PA_domain"/>
</dbReference>
<dbReference type="InterPro" id="IPR013783">
    <property type="entry name" value="Ig-like_fold"/>
</dbReference>
<organism evidence="20 21">
    <name type="scientific">Peribacillus simplex</name>
    <dbReference type="NCBI Taxonomy" id="1478"/>
    <lineage>
        <taxon>Bacteria</taxon>
        <taxon>Bacillati</taxon>
        <taxon>Bacillota</taxon>
        <taxon>Bacilli</taxon>
        <taxon>Bacillales</taxon>
        <taxon>Bacillaceae</taxon>
        <taxon>Peribacillus</taxon>
    </lineage>
</organism>
<dbReference type="GO" id="GO:0016020">
    <property type="term" value="C:membrane"/>
    <property type="evidence" value="ECO:0007669"/>
    <property type="project" value="InterPro"/>
</dbReference>
<keyword evidence="8" id="KW-0677">Repeat</keyword>
<evidence type="ECO:0000256" key="14">
    <source>
        <dbReference type="RuleBase" id="RU003355"/>
    </source>
</evidence>
<evidence type="ECO:0000259" key="17">
    <source>
        <dbReference type="Pfam" id="PF02225"/>
    </source>
</evidence>
<dbReference type="InterPro" id="IPR010435">
    <property type="entry name" value="C5a/SBT2-like_Fn3"/>
</dbReference>
<dbReference type="EMBL" id="VNKI01000003">
    <property type="protein sequence ID" value="TVX81993.1"/>
    <property type="molecule type" value="Genomic_DNA"/>
</dbReference>
<dbReference type="PRINTS" id="PR00723">
    <property type="entry name" value="SUBTILISIN"/>
</dbReference>
<dbReference type="AlphaFoldDB" id="A0A8B5Y1H9"/>
<dbReference type="RefSeq" id="WP_144478187.1">
    <property type="nucleotide sequence ID" value="NZ_VNKI01000003.1"/>
</dbReference>
<dbReference type="GO" id="GO:0006508">
    <property type="term" value="P:proteolysis"/>
    <property type="evidence" value="ECO:0007669"/>
    <property type="project" value="UniProtKB-KW"/>
</dbReference>
<feature type="active site" description="Charge relay system" evidence="12 13">
    <location>
        <position position="194"/>
    </location>
</feature>
<feature type="signal peptide" evidence="15">
    <location>
        <begin position="1"/>
        <end position="22"/>
    </location>
</feature>
<dbReference type="InterPro" id="IPR010259">
    <property type="entry name" value="S8pro/Inhibitor_I9"/>
</dbReference>
<evidence type="ECO:0000256" key="12">
    <source>
        <dbReference type="PIRSR" id="PIRSR615500-1"/>
    </source>
</evidence>
<feature type="domain" description="Inhibitor I9" evidence="18">
    <location>
        <begin position="63"/>
        <end position="151"/>
    </location>
</feature>
<feature type="active site" description="Charge relay system" evidence="12 13">
    <location>
        <position position="260"/>
    </location>
</feature>
<dbReference type="SUPFAM" id="SSF52743">
    <property type="entry name" value="Subtilisin-like"/>
    <property type="match status" value="1"/>
</dbReference>
<evidence type="ECO:0000256" key="5">
    <source>
        <dbReference type="ARBA" id="ARBA00022525"/>
    </source>
</evidence>
<dbReference type="Gene3D" id="2.60.40.1710">
    <property type="entry name" value="Subtilisin-like superfamily"/>
    <property type="match status" value="1"/>
</dbReference>
<dbReference type="CDD" id="cd02133">
    <property type="entry name" value="PA_C5a_like"/>
    <property type="match status" value="1"/>
</dbReference>
<dbReference type="InterPro" id="IPR015500">
    <property type="entry name" value="Peptidase_S8_subtilisin-rel"/>
</dbReference>
<dbReference type="GO" id="GO:0005576">
    <property type="term" value="C:extracellular region"/>
    <property type="evidence" value="ECO:0007669"/>
    <property type="project" value="UniProtKB-SubCell"/>
</dbReference>
<dbReference type="InterPro" id="IPR022398">
    <property type="entry name" value="Peptidase_S8_His-AS"/>
</dbReference>
<dbReference type="GO" id="GO:0004252">
    <property type="term" value="F:serine-type endopeptidase activity"/>
    <property type="evidence" value="ECO:0007669"/>
    <property type="project" value="UniProtKB-UniRule"/>
</dbReference>
<evidence type="ECO:0000256" key="9">
    <source>
        <dbReference type="ARBA" id="ARBA00022801"/>
    </source>
</evidence>
<dbReference type="InterPro" id="IPR023828">
    <property type="entry name" value="Peptidase_S8_Ser-AS"/>
</dbReference>
<dbReference type="Pfam" id="PF06280">
    <property type="entry name" value="fn3_5"/>
    <property type="match status" value="1"/>
</dbReference>
<evidence type="ECO:0000256" key="6">
    <source>
        <dbReference type="ARBA" id="ARBA00022670"/>
    </source>
</evidence>
<sequence length="1245" mass="135790">MIKRSLSILAIFLLVFTASVSAAKLPDPPTGSDGAGKKNQESIIKLKKNDLGKNYKSNEKVRVIVEMKEAPAIETASKEGKLFKQLSKNKKQQLKSEKLANQKKLKKKVKEKKIAFKELESFTTVVNGFSGELQYGEIKKVEAMPEVAEVHIANEYERPVEKPEMLYSKELVQAQEAWREYGYKGEGMVVGIIDTGIDPAHRDMVLNDENKAELTESEITGMKESSHLVGNYYTAKVPYGYNYMDENEEILDLGEGASMHGMHVAGTAGANGDEENGGIKGVAPEAQLLALKVFGNDPDMQTTWGDIYIKAIDDAIILGADVLNMSLGSTAGFVSAEDPEQQAVSRAVDNGILMSISAGNSAHFGNGFANPSASNPDIGVSGSPGLAYDSVQVASVENNYMDLDAATYDINGQAGKAPFMSASSVHPNALSDKTHDLVAAGLGTPEELSKVDVKGKFALIERGTLSFIEKAQNAQAAGATGVIIYNNADGYISMATDPSITIPQLFMLKSDGAKLKAALTDGEKVKITFNGDKTKAVNPEAGKMSSFSSWGVAPNLDFKPEITAPGGQIYSTLNNDEYGMMSGTSMAAPHVSGGSALVLERVDKEFKLDGSARANLAKNLMMNTSKPLTDQGVVNKALDWKNPYSPRRQGAGVMQLQSALSTPAVVTESFTKEAKVAMKEIGNKFAFTLKVENFSNKAVKYDVKGNIQTDYAIQGQLGYSANELEAQEIKNASIKINNKNTNKITVPAKKSVTFEVKVDISDAKVLGDDLQTLVDIDKVFPNGYFVEGFISLKDPADTNPELHVPYVGFKGEWDKAPILDGTKYDKESFYGMAGGVSTAGEDFTYLGYDPAGKTFNGKNIAISPNGDGAQDDFVPVLSFLRNAKKVEYNILNGENKSIRKLRTENNVRKDYYDGGQGTAYTLDPARKWDGKINNALAKDGVYYFEIKAMIDYEGAKWQTFKMPIKIDTVKPTVKISKKGNVLTIQGKDNLNGSGLAYYDVQVDGASIMEEPLPANAKQFTLPDVKGEKVQVVAIDFAGNEKTAETELASDSAPIDNHAPAVKIKSPEALSVNNKNKIKITGEIEEASEIKEFKIDNKTVPVTYNKTNNKYEFSYEKKFEDGVQSFTVKATDKWDNTVSFKRTIMIDATKPGLKVKGVPETVGVKGKNPKVDVTVEDNFDEIRLYLNGSEVFYHEFKEPYKMRAYKKKIEDLELPLKSGNNKFEFKVTDLAGNESKKSFNINKAKK</sequence>
<dbReference type="PROSITE" id="PS00137">
    <property type="entry name" value="SUBTILASE_HIS"/>
    <property type="match status" value="1"/>
</dbReference>
<dbReference type="CDD" id="cd07475">
    <property type="entry name" value="Peptidases_S8_C5a_Peptidase"/>
    <property type="match status" value="1"/>
</dbReference>
<dbReference type="PROSITE" id="PS51892">
    <property type="entry name" value="SUBTILASE"/>
    <property type="match status" value="1"/>
</dbReference>
<evidence type="ECO:0000256" key="1">
    <source>
        <dbReference type="ARBA" id="ARBA00001913"/>
    </source>
</evidence>
<keyword evidence="7 15" id="KW-0732">Signal</keyword>
<accession>A0A8B5Y1H9</accession>
<keyword evidence="10 13" id="KW-0720">Serine protease</keyword>
<dbReference type="PROSITE" id="PS00136">
    <property type="entry name" value="SUBTILASE_ASP"/>
    <property type="match status" value="1"/>
</dbReference>
<evidence type="ECO:0000256" key="7">
    <source>
        <dbReference type="ARBA" id="ARBA00022729"/>
    </source>
</evidence>
<comment type="subcellular location">
    <subcellularLocation>
        <location evidence="2">Secreted</location>
    </subcellularLocation>
</comment>
<dbReference type="Pfam" id="PF05922">
    <property type="entry name" value="Inhibitor_I9"/>
    <property type="match status" value="1"/>
</dbReference>
<gene>
    <name evidence="20" type="ORF">FQP34_08690</name>
</gene>
<comment type="similarity">
    <text evidence="3 13 14">Belongs to the peptidase S8 family.</text>
</comment>
<dbReference type="Gene3D" id="3.40.50.200">
    <property type="entry name" value="Peptidase S8/S53 domain"/>
    <property type="match status" value="1"/>
</dbReference>
<evidence type="ECO:0000313" key="21">
    <source>
        <dbReference type="Proteomes" id="UP000317770"/>
    </source>
</evidence>
<dbReference type="SUPFAM" id="SSF52025">
    <property type="entry name" value="PA domain"/>
    <property type="match status" value="1"/>
</dbReference>
<evidence type="ECO:0000259" key="18">
    <source>
        <dbReference type="Pfam" id="PF05922"/>
    </source>
</evidence>
<dbReference type="Pfam" id="PF02225">
    <property type="entry name" value="PA"/>
    <property type="match status" value="1"/>
</dbReference>
<dbReference type="Gene3D" id="2.60.40.10">
    <property type="entry name" value="Immunoglobulins"/>
    <property type="match status" value="1"/>
</dbReference>